<evidence type="ECO:0000313" key="3">
    <source>
        <dbReference type="Proteomes" id="UP000249341"/>
    </source>
</evidence>
<dbReference type="Proteomes" id="UP000249341">
    <property type="component" value="Unassembled WGS sequence"/>
</dbReference>
<comment type="caution">
    <text evidence="2">The sequence shown here is derived from an EMBL/GenBank/DDBJ whole genome shotgun (WGS) entry which is preliminary data.</text>
</comment>
<keyword evidence="3" id="KW-1185">Reference proteome</keyword>
<evidence type="ECO:0008006" key="4">
    <source>
        <dbReference type="Google" id="ProtNLM"/>
    </source>
</evidence>
<evidence type="ECO:0000256" key="1">
    <source>
        <dbReference type="SAM" id="SignalP"/>
    </source>
</evidence>
<proteinExistence type="predicted"/>
<dbReference type="RefSeq" id="WP_111654658.1">
    <property type="nucleotide sequence ID" value="NZ_JACHWI010000006.1"/>
</dbReference>
<feature type="chain" id="PRO_5016268983" description="Peptidase inhibitor family I36" evidence="1">
    <location>
        <begin position="35"/>
        <end position="141"/>
    </location>
</feature>
<reference evidence="2 3" key="1">
    <citation type="submission" date="2018-06" db="EMBL/GenBank/DDBJ databases">
        <title>Genomic Encyclopedia of Type Strains, Phase III (KMG-III): the genomes of soil and plant-associated and newly described type strains.</title>
        <authorList>
            <person name="Whitman W."/>
        </authorList>
    </citation>
    <scope>NUCLEOTIDE SEQUENCE [LARGE SCALE GENOMIC DNA]</scope>
    <source>
        <strain evidence="2 3">CGMCC 4.7090</strain>
    </source>
</reference>
<name>A0A327Z6V6_9ACTN</name>
<accession>A0A327Z6V6</accession>
<dbReference type="InterPro" id="IPR006311">
    <property type="entry name" value="TAT_signal"/>
</dbReference>
<evidence type="ECO:0000313" key="2">
    <source>
        <dbReference type="EMBL" id="RAK26546.1"/>
    </source>
</evidence>
<keyword evidence="1" id="KW-0732">Signal</keyword>
<feature type="signal peptide" evidence="1">
    <location>
        <begin position="1"/>
        <end position="34"/>
    </location>
</feature>
<gene>
    <name evidence="2" type="ORF">B0I29_127136</name>
</gene>
<dbReference type="PROSITE" id="PS51318">
    <property type="entry name" value="TAT"/>
    <property type="match status" value="1"/>
</dbReference>
<sequence length="141" mass="14999">MSRTTSRTRWLGTLAVTGFAATAVLFGTAVPASAANTNFDGDCETSESCIWQGDIYEVAAWDYESTDSNLSNNYYKKTGAKVNDNSGGVMSFGSSCTAAWGNNSGSLSNSTKTVKIAVGGQAKTLLRTVYEDVISSHHWQC</sequence>
<protein>
    <recommendedName>
        <fullName evidence="4">Peptidase inhibitor family I36</fullName>
    </recommendedName>
</protein>
<organism evidence="2 3">
    <name type="scientific">Actinoplanes lutulentus</name>
    <dbReference type="NCBI Taxonomy" id="1287878"/>
    <lineage>
        <taxon>Bacteria</taxon>
        <taxon>Bacillati</taxon>
        <taxon>Actinomycetota</taxon>
        <taxon>Actinomycetes</taxon>
        <taxon>Micromonosporales</taxon>
        <taxon>Micromonosporaceae</taxon>
        <taxon>Actinoplanes</taxon>
    </lineage>
</organism>
<dbReference type="AlphaFoldDB" id="A0A327Z6V6"/>
<dbReference type="EMBL" id="QLMJ01000027">
    <property type="protein sequence ID" value="RAK26546.1"/>
    <property type="molecule type" value="Genomic_DNA"/>
</dbReference>